<comment type="caution">
    <text evidence="1">The sequence shown here is derived from an EMBL/GenBank/DDBJ whole genome shotgun (WGS) entry which is preliminary data.</text>
</comment>
<accession>A0ACB5S1S2</accession>
<sequence length="129" mass="14314">MTRKPSNSSTPNLLTLPLELHLLIATYLPFPAYLSLRLTHPYLYHALAAPHNPSALRDLDQCARVAVRTYLAPYLSAQTTRPPTKEHGEPGTTTPGTEGKGDNEQQTQRCALCESHRTTSFVDKPVTFE</sequence>
<proteinExistence type="predicted"/>
<name>A0ACB5S1S2_9PEZI</name>
<protein>
    <submittedName>
        <fullName evidence="1">Uncharacterized protein</fullName>
    </submittedName>
</protein>
<keyword evidence="2" id="KW-1185">Reference proteome</keyword>
<evidence type="ECO:0000313" key="2">
    <source>
        <dbReference type="Proteomes" id="UP001165186"/>
    </source>
</evidence>
<evidence type="ECO:0000313" key="1">
    <source>
        <dbReference type="EMBL" id="GME26760.1"/>
    </source>
</evidence>
<reference evidence="1" key="1">
    <citation type="submission" date="2024-09" db="EMBL/GenBank/DDBJ databases">
        <title>Draft Genome Sequences of Neofusicoccum parvum.</title>
        <authorList>
            <person name="Ashida A."/>
            <person name="Camagna M."/>
            <person name="Tanaka A."/>
            <person name="Takemoto D."/>
        </authorList>
    </citation>
    <scope>NUCLEOTIDE SEQUENCE</scope>
    <source>
        <strain evidence="1">PPO83</strain>
    </source>
</reference>
<gene>
    <name evidence="1" type="primary">g12560</name>
    <name evidence="1" type="ORF">NpPPO83_00012560</name>
</gene>
<organism evidence="1 2">
    <name type="scientific">Neofusicoccum parvum</name>
    <dbReference type="NCBI Taxonomy" id="310453"/>
    <lineage>
        <taxon>Eukaryota</taxon>
        <taxon>Fungi</taxon>
        <taxon>Dikarya</taxon>
        <taxon>Ascomycota</taxon>
        <taxon>Pezizomycotina</taxon>
        <taxon>Dothideomycetes</taxon>
        <taxon>Dothideomycetes incertae sedis</taxon>
        <taxon>Botryosphaeriales</taxon>
        <taxon>Botryosphaeriaceae</taxon>
        <taxon>Neofusicoccum</taxon>
    </lineage>
</organism>
<dbReference type="EMBL" id="BSXG01000031">
    <property type="protein sequence ID" value="GME26760.1"/>
    <property type="molecule type" value="Genomic_DNA"/>
</dbReference>
<dbReference type="Proteomes" id="UP001165186">
    <property type="component" value="Unassembled WGS sequence"/>
</dbReference>